<dbReference type="EMBL" id="BLKW01000004">
    <property type="protein sequence ID" value="GFG75502.1"/>
    <property type="molecule type" value="Genomic_DNA"/>
</dbReference>
<proteinExistence type="inferred from homology"/>
<gene>
    <name evidence="5" type="ORF">MBOT_28670</name>
</gene>
<dbReference type="Gene3D" id="1.10.630.10">
    <property type="entry name" value="Cytochrome P450"/>
    <property type="match status" value="1"/>
</dbReference>
<dbReference type="PROSITE" id="PS00086">
    <property type="entry name" value="CYTOCHROME_P450"/>
    <property type="match status" value="1"/>
</dbReference>
<keyword evidence="3 4" id="KW-0408">Iron</keyword>
<comment type="caution">
    <text evidence="5">The sequence shown here is derived from an EMBL/GenBank/DDBJ whole genome shotgun (WGS) entry which is preliminary data.</text>
</comment>
<dbReference type="PANTHER" id="PTHR24305">
    <property type="entry name" value="CYTOCHROME P450"/>
    <property type="match status" value="1"/>
</dbReference>
<dbReference type="InterPro" id="IPR017972">
    <property type="entry name" value="Cyt_P450_CS"/>
</dbReference>
<dbReference type="Proteomes" id="UP000465361">
    <property type="component" value="Unassembled WGS sequence"/>
</dbReference>
<keyword evidence="4" id="KW-0503">Monooxygenase</keyword>
<dbReference type="GO" id="GO:0016705">
    <property type="term" value="F:oxidoreductase activity, acting on paired donors, with incorporation or reduction of molecular oxygen"/>
    <property type="evidence" value="ECO:0007669"/>
    <property type="project" value="InterPro"/>
</dbReference>
<name>A0A7I9Y0A6_9MYCO</name>
<evidence type="ECO:0000256" key="3">
    <source>
        <dbReference type="PIRSR" id="PIRSR602401-1"/>
    </source>
</evidence>
<dbReference type="InterPro" id="IPR001128">
    <property type="entry name" value="Cyt_P450"/>
</dbReference>
<dbReference type="InterPro" id="IPR050121">
    <property type="entry name" value="Cytochrome_P450_monoxygenase"/>
</dbReference>
<keyword evidence="4" id="KW-0560">Oxidoreductase</keyword>
<keyword evidence="3 4" id="KW-0349">Heme</keyword>
<dbReference type="GO" id="GO:0005506">
    <property type="term" value="F:iron ion binding"/>
    <property type="evidence" value="ECO:0007669"/>
    <property type="project" value="InterPro"/>
</dbReference>
<dbReference type="Pfam" id="PF00067">
    <property type="entry name" value="p450"/>
    <property type="match status" value="1"/>
</dbReference>
<feature type="binding site" description="axial binding residue" evidence="3">
    <location>
        <position position="394"/>
    </location>
    <ligand>
        <name>heme</name>
        <dbReference type="ChEBI" id="CHEBI:30413"/>
    </ligand>
    <ligandPart>
        <name>Fe</name>
        <dbReference type="ChEBI" id="CHEBI:18248"/>
    </ligandPart>
</feature>
<evidence type="ECO:0000313" key="5">
    <source>
        <dbReference type="EMBL" id="GFG75502.1"/>
    </source>
</evidence>
<dbReference type="PRINTS" id="PR00463">
    <property type="entry name" value="EP450I"/>
</dbReference>
<dbReference type="PANTHER" id="PTHR24305:SF166">
    <property type="entry name" value="CYTOCHROME P450 12A4, MITOCHONDRIAL-RELATED"/>
    <property type="match status" value="1"/>
</dbReference>
<dbReference type="GO" id="GO:0020037">
    <property type="term" value="F:heme binding"/>
    <property type="evidence" value="ECO:0007669"/>
    <property type="project" value="InterPro"/>
</dbReference>
<reference evidence="5 6" key="1">
    <citation type="journal article" date="2019" name="Emerg. Microbes Infect.">
        <title>Comprehensive subspecies identification of 175 nontuberculous mycobacteria species based on 7547 genomic profiles.</title>
        <authorList>
            <person name="Matsumoto Y."/>
            <person name="Kinjo T."/>
            <person name="Motooka D."/>
            <person name="Nabeya D."/>
            <person name="Jung N."/>
            <person name="Uechi K."/>
            <person name="Horii T."/>
            <person name="Iida T."/>
            <person name="Fujita J."/>
            <person name="Nakamura S."/>
        </authorList>
    </citation>
    <scope>NUCLEOTIDE SEQUENCE [LARGE SCALE GENOMIC DNA]</scope>
    <source>
        <strain evidence="5 6">JCM 17322</strain>
    </source>
</reference>
<sequence length="447" mass="49141">MRSMAAPVDQMSSLHDLPHARVWSAARDVPALLWPGAASSALGRLGERVVVDVPLLPPLLFTSSIADVRALLIDPEDNFSFGQVLRRLTAHDVIFGTDTLSFLEGAQHRAERKLVSPPYHGRALKSYEDAIAAVMRKHLERLPVGSPISFLKIGYQLAVDVMMSVVFGAAEPGATADLEQAMYGWFKALESPAFQGLSALGVFTGGHALPYLPLRRHEKAVDAILLKEIANRRAGRGYSDNGLIEHMLQVNAQSENPKDDATLARELRGTVLAGYETTAVTLAWIAEFVSHNPRVLDELQRSIEAGDDCYLDAVIYEVMRLRPAVPGTARRVLRDTVLNGIALPRGTVVVIPFLAVHERPDIYDDPLAFRPERFLNTPPGTYTWLPFGGGAHRCLGAKLATFEARVLFRTLLQHRSLTALPGPPARAHPIRPMLMPINRATVILQHR</sequence>
<evidence type="ECO:0008006" key="7">
    <source>
        <dbReference type="Google" id="ProtNLM"/>
    </source>
</evidence>
<dbReference type="PRINTS" id="PR00385">
    <property type="entry name" value="P450"/>
</dbReference>
<accession>A0A7I9Y0A6</accession>
<dbReference type="InterPro" id="IPR036396">
    <property type="entry name" value="Cyt_P450_sf"/>
</dbReference>
<dbReference type="InterPro" id="IPR002401">
    <property type="entry name" value="Cyt_P450_E_grp-I"/>
</dbReference>
<keyword evidence="6" id="KW-1185">Reference proteome</keyword>
<dbReference type="AlphaFoldDB" id="A0A7I9Y0A6"/>
<evidence type="ECO:0000256" key="1">
    <source>
        <dbReference type="ARBA" id="ARBA00001971"/>
    </source>
</evidence>
<evidence type="ECO:0000256" key="4">
    <source>
        <dbReference type="RuleBase" id="RU000461"/>
    </source>
</evidence>
<organism evidence="5 6">
    <name type="scientific">Mycobacterium botniense</name>
    <dbReference type="NCBI Taxonomy" id="84962"/>
    <lineage>
        <taxon>Bacteria</taxon>
        <taxon>Bacillati</taxon>
        <taxon>Actinomycetota</taxon>
        <taxon>Actinomycetes</taxon>
        <taxon>Mycobacteriales</taxon>
        <taxon>Mycobacteriaceae</taxon>
        <taxon>Mycobacterium</taxon>
    </lineage>
</organism>
<keyword evidence="3 4" id="KW-0479">Metal-binding</keyword>
<comment type="similarity">
    <text evidence="2 4">Belongs to the cytochrome P450 family.</text>
</comment>
<comment type="cofactor">
    <cofactor evidence="1 3">
        <name>heme</name>
        <dbReference type="ChEBI" id="CHEBI:30413"/>
    </cofactor>
</comment>
<protein>
    <recommendedName>
        <fullName evidence="7">Cytochrome P450</fullName>
    </recommendedName>
</protein>
<evidence type="ECO:0000313" key="6">
    <source>
        <dbReference type="Proteomes" id="UP000465361"/>
    </source>
</evidence>
<dbReference type="SUPFAM" id="SSF48264">
    <property type="entry name" value="Cytochrome P450"/>
    <property type="match status" value="1"/>
</dbReference>
<evidence type="ECO:0000256" key="2">
    <source>
        <dbReference type="ARBA" id="ARBA00010617"/>
    </source>
</evidence>
<dbReference type="GO" id="GO:0004497">
    <property type="term" value="F:monooxygenase activity"/>
    <property type="evidence" value="ECO:0007669"/>
    <property type="project" value="UniProtKB-KW"/>
</dbReference>